<dbReference type="SUPFAM" id="SSF50475">
    <property type="entry name" value="FMN-binding split barrel"/>
    <property type="match status" value="1"/>
</dbReference>
<dbReference type="Proteomes" id="UP000611629">
    <property type="component" value="Unassembled WGS sequence"/>
</dbReference>
<dbReference type="EMBL" id="JACBNQ010000006">
    <property type="protein sequence ID" value="NYB74013.1"/>
    <property type="molecule type" value="Genomic_DNA"/>
</dbReference>
<comment type="caution">
    <text evidence="1">The sequence shown here is derived from an EMBL/GenBank/DDBJ whole genome shotgun (WGS) entry which is preliminary data.</text>
</comment>
<dbReference type="InterPro" id="IPR024747">
    <property type="entry name" value="Pyridox_Oxase-rel"/>
</dbReference>
<sequence>MFKAMRRKDRQLSDDESRRILEQGEYGVIGTIGANGYPCSTPLNYVLEGDNIYVHFFIKGGNIHESINVNDKVAFTYVGKTEVLEDEFVTNYESVMVFGKAEIVDDEEKRHALVLIVDKYSPNFKKQGLEHIEEDFDKACVVKIVIEHVTGKARRG</sequence>
<keyword evidence="2" id="KW-1185">Reference proteome</keyword>
<dbReference type="AlphaFoldDB" id="A0A974BIW8"/>
<dbReference type="RefSeq" id="WP_179237707.1">
    <property type="nucleotide sequence ID" value="NZ_JACBNQ010000006.1"/>
</dbReference>
<dbReference type="Gene3D" id="2.30.110.10">
    <property type="entry name" value="Electron Transport, Fmn-binding Protein, Chain A"/>
    <property type="match status" value="1"/>
</dbReference>
<dbReference type="PANTHER" id="PTHR34071:SF2">
    <property type="entry name" value="FLAVIN-NUCLEOTIDE-BINDING PROTEIN"/>
    <property type="match status" value="1"/>
</dbReference>
<proteinExistence type="predicted"/>
<gene>
    <name evidence="1" type="ORF">HZF24_07640</name>
</gene>
<organism evidence="1 2">
    <name type="scientific">Sedimentibacter hydroxybenzoicus DSM 7310</name>
    <dbReference type="NCBI Taxonomy" id="1123245"/>
    <lineage>
        <taxon>Bacteria</taxon>
        <taxon>Bacillati</taxon>
        <taxon>Bacillota</taxon>
        <taxon>Tissierellia</taxon>
        <taxon>Sedimentibacter</taxon>
    </lineage>
</organism>
<evidence type="ECO:0000313" key="1">
    <source>
        <dbReference type="EMBL" id="NYB74013.1"/>
    </source>
</evidence>
<reference evidence="1" key="1">
    <citation type="submission" date="2020-07" db="EMBL/GenBank/DDBJ databases">
        <title>Genomic analysis of a strain of Sedimentibacter Hydroxybenzoicus DSM7310.</title>
        <authorList>
            <person name="Ma S."/>
        </authorList>
    </citation>
    <scope>NUCLEOTIDE SEQUENCE</scope>
    <source>
        <strain evidence="1">DSM 7310</strain>
    </source>
</reference>
<protein>
    <submittedName>
        <fullName evidence="1">Pyridoxamine 5'-phosphate oxidase family protein</fullName>
    </submittedName>
</protein>
<dbReference type="Pfam" id="PF12900">
    <property type="entry name" value="Pyridox_ox_2"/>
    <property type="match status" value="1"/>
</dbReference>
<dbReference type="InterPro" id="IPR012349">
    <property type="entry name" value="Split_barrel_FMN-bd"/>
</dbReference>
<name>A0A974BIW8_SEDHY</name>
<accession>A0A974BIW8</accession>
<evidence type="ECO:0000313" key="2">
    <source>
        <dbReference type="Proteomes" id="UP000611629"/>
    </source>
</evidence>
<dbReference type="PANTHER" id="PTHR34071">
    <property type="entry name" value="5-NITROIMIDAZOLE ANTIBIOTICS RESISTANCE PROTEIN, NIMA-FAMILY-RELATED PROTEIN-RELATED"/>
    <property type="match status" value="1"/>
</dbReference>